<proteinExistence type="inferred from homology"/>
<dbReference type="Proteomes" id="UP000578531">
    <property type="component" value="Unassembled WGS sequence"/>
</dbReference>
<evidence type="ECO:0008006" key="11">
    <source>
        <dbReference type="Google" id="ProtNLM"/>
    </source>
</evidence>
<dbReference type="PANTHER" id="PTHR24287:SF1">
    <property type="entry name" value="P450, PUTATIVE (EUROFUNG)-RELATED"/>
    <property type="match status" value="1"/>
</dbReference>
<evidence type="ECO:0000256" key="2">
    <source>
        <dbReference type="ARBA" id="ARBA00010617"/>
    </source>
</evidence>
<keyword evidence="6" id="KW-0408">Iron</keyword>
<keyword evidence="4" id="KW-0479">Metal-binding</keyword>
<keyword evidence="5" id="KW-0560">Oxidoreductase</keyword>
<organism evidence="9 10">
    <name type="scientific">Letharia columbiana</name>
    <dbReference type="NCBI Taxonomy" id="112416"/>
    <lineage>
        <taxon>Eukaryota</taxon>
        <taxon>Fungi</taxon>
        <taxon>Dikarya</taxon>
        <taxon>Ascomycota</taxon>
        <taxon>Pezizomycotina</taxon>
        <taxon>Lecanoromycetes</taxon>
        <taxon>OSLEUM clade</taxon>
        <taxon>Lecanoromycetidae</taxon>
        <taxon>Lecanorales</taxon>
        <taxon>Lecanorineae</taxon>
        <taxon>Parmeliaceae</taxon>
        <taxon>Letharia</taxon>
    </lineage>
</organism>
<comment type="cofactor">
    <cofactor evidence="1">
        <name>heme</name>
        <dbReference type="ChEBI" id="CHEBI:30413"/>
    </cofactor>
</comment>
<evidence type="ECO:0000313" key="9">
    <source>
        <dbReference type="EMBL" id="KAF6238069.1"/>
    </source>
</evidence>
<evidence type="ECO:0000256" key="3">
    <source>
        <dbReference type="ARBA" id="ARBA00022617"/>
    </source>
</evidence>
<comment type="similarity">
    <text evidence="2">Belongs to the cytochrome P450 family.</text>
</comment>
<keyword evidence="8" id="KW-1133">Transmembrane helix</keyword>
<evidence type="ECO:0000256" key="4">
    <source>
        <dbReference type="ARBA" id="ARBA00022723"/>
    </source>
</evidence>
<sequence>MMTPLWPLSLSQILFSFACLLTCYYTYQRLTTGASRRRFIASNGCKPLRKWRHKDPVLGLDFLWASYRAIEEHRALEMMKGQFDLVGVNTAQIRILTDTVVATIEPENLKCLLASDFRSYSLGDGRKKLMRPVFGEGIFTTDGKEWVLFPLG</sequence>
<keyword evidence="7" id="KW-0503">Monooxygenase</keyword>
<dbReference type="OrthoDB" id="1470350at2759"/>
<accession>A0A8H6G056</accession>
<comment type="caution">
    <text evidence="9">The sequence shown here is derived from an EMBL/GenBank/DDBJ whole genome shotgun (WGS) entry which is preliminary data.</text>
</comment>
<evidence type="ECO:0000256" key="7">
    <source>
        <dbReference type="ARBA" id="ARBA00023033"/>
    </source>
</evidence>
<dbReference type="GO" id="GO:0005506">
    <property type="term" value="F:iron ion binding"/>
    <property type="evidence" value="ECO:0007669"/>
    <property type="project" value="InterPro"/>
</dbReference>
<evidence type="ECO:0000256" key="6">
    <source>
        <dbReference type="ARBA" id="ARBA00023004"/>
    </source>
</evidence>
<name>A0A8H6G056_9LECA</name>
<keyword evidence="10" id="KW-1185">Reference proteome</keyword>
<dbReference type="InterPro" id="IPR047146">
    <property type="entry name" value="Cyt_P450_E_CYP52_fungi"/>
</dbReference>
<protein>
    <recommendedName>
        <fullName evidence="11">Cytochrome P450</fullName>
    </recommendedName>
</protein>
<reference evidence="9 10" key="1">
    <citation type="journal article" date="2020" name="Genomics">
        <title>Complete, high-quality genomes from long-read metagenomic sequencing of two wolf lichen thalli reveals enigmatic genome architecture.</title>
        <authorList>
            <person name="McKenzie S.K."/>
            <person name="Walston R.F."/>
            <person name="Allen J.L."/>
        </authorList>
    </citation>
    <scope>NUCLEOTIDE SEQUENCE [LARGE SCALE GENOMIC DNA]</scope>
    <source>
        <strain evidence="9">WasteWater2</strain>
    </source>
</reference>
<evidence type="ECO:0000313" key="10">
    <source>
        <dbReference type="Proteomes" id="UP000578531"/>
    </source>
</evidence>
<gene>
    <name evidence="9" type="ORF">HO173_003703</name>
</gene>
<dbReference type="EMBL" id="JACCJC010000011">
    <property type="protein sequence ID" value="KAF6238069.1"/>
    <property type="molecule type" value="Genomic_DNA"/>
</dbReference>
<dbReference type="PANTHER" id="PTHR24287">
    <property type="entry name" value="P450, PUTATIVE (EUROFUNG)-RELATED"/>
    <property type="match status" value="1"/>
</dbReference>
<dbReference type="RefSeq" id="XP_037167383.1">
    <property type="nucleotide sequence ID" value="XM_037305628.1"/>
</dbReference>
<evidence type="ECO:0000256" key="1">
    <source>
        <dbReference type="ARBA" id="ARBA00001971"/>
    </source>
</evidence>
<dbReference type="GO" id="GO:0004497">
    <property type="term" value="F:monooxygenase activity"/>
    <property type="evidence" value="ECO:0007669"/>
    <property type="project" value="UniProtKB-KW"/>
</dbReference>
<keyword evidence="8" id="KW-0812">Transmembrane</keyword>
<dbReference type="InterPro" id="IPR036396">
    <property type="entry name" value="Cyt_P450_sf"/>
</dbReference>
<dbReference type="GeneID" id="59285369"/>
<feature type="transmembrane region" description="Helical" evidence="8">
    <location>
        <begin position="6"/>
        <end position="27"/>
    </location>
</feature>
<dbReference type="GO" id="GO:0020037">
    <property type="term" value="F:heme binding"/>
    <property type="evidence" value="ECO:0007669"/>
    <property type="project" value="InterPro"/>
</dbReference>
<evidence type="ECO:0000256" key="8">
    <source>
        <dbReference type="SAM" id="Phobius"/>
    </source>
</evidence>
<keyword evidence="8" id="KW-0472">Membrane</keyword>
<dbReference type="SUPFAM" id="SSF48264">
    <property type="entry name" value="Cytochrome P450"/>
    <property type="match status" value="1"/>
</dbReference>
<dbReference type="GO" id="GO:0016705">
    <property type="term" value="F:oxidoreductase activity, acting on paired donors, with incorporation or reduction of molecular oxygen"/>
    <property type="evidence" value="ECO:0007669"/>
    <property type="project" value="InterPro"/>
</dbReference>
<dbReference type="AlphaFoldDB" id="A0A8H6G056"/>
<evidence type="ECO:0000256" key="5">
    <source>
        <dbReference type="ARBA" id="ARBA00023002"/>
    </source>
</evidence>
<keyword evidence="3" id="KW-0349">Heme</keyword>